<dbReference type="Pfam" id="PF07724">
    <property type="entry name" value="AAA_2"/>
    <property type="match status" value="1"/>
</dbReference>
<dbReference type="CDD" id="cd00009">
    <property type="entry name" value="AAA"/>
    <property type="match status" value="1"/>
</dbReference>
<keyword evidence="3 10" id="KW-0547">Nucleotide-binding</keyword>
<keyword evidence="7 10" id="KW-0143">Chaperone</keyword>
<dbReference type="Gene3D" id="3.40.50.300">
    <property type="entry name" value="P-loop containing nucleotide triphosphate hydrolases"/>
    <property type="match status" value="2"/>
</dbReference>
<dbReference type="SUPFAM" id="SSF81923">
    <property type="entry name" value="Double Clp-N motif"/>
    <property type="match status" value="1"/>
</dbReference>
<evidence type="ECO:0000256" key="6">
    <source>
        <dbReference type="ARBA" id="ARBA00023054"/>
    </source>
</evidence>
<evidence type="ECO:0000259" key="12">
    <source>
        <dbReference type="PROSITE" id="PS51903"/>
    </source>
</evidence>
<evidence type="ECO:0000256" key="9">
    <source>
        <dbReference type="PROSITE-ProRule" id="PRU01251"/>
    </source>
</evidence>
<dbReference type="Pfam" id="PF00004">
    <property type="entry name" value="AAA"/>
    <property type="match status" value="1"/>
</dbReference>
<dbReference type="InterPro" id="IPR018368">
    <property type="entry name" value="ClpA/B_CS1"/>
</dbReference>
<keyword evidence="4 10" id="KW-0067">ATP-binding</keyword>
<comment type="caution">
    <text evidence="13">The sequence shown here is derived from an EMBL/GenBank/DDBJ whole genome shotgun (WGS) entry which is preliminary data.</text>
</comment>
<dbReference type="Gene3D" id="1.10.8.60">
    <property type="match status" value="2"/>
</dbReference>
<keyword evidence="14" id="KW-1185">Reference proteome</keyword>
<evidence type="ECO:0000313" key="13">
    <source>
        <dbReference type="EMBL" id="MFI6503164.1"/>
    </source>
</evidence>
<dbReference type="SUPFAM" id="SSF52540">
    <property type="entry name" value="P-loop containing nucleoside triphosphate hydrolases"/>
    <property type="match status" value="2"/>
</dbReference>
<keyword evidence="6" id="KW-0175">Coiled coil</keyword>
<accession>A0ABW7Z8Z8</accession>
<dbReference type="InterPro" id="IPR041546">
    <property type="entry name" value="ClpA/ClpB_AAA_lid"/>
</dbReference>
<dbReference type="InterPro" id="IPR001270">
    <property type="entry name" value="ClpA/B"/>
</dbReference>
<evidence type="ECO:0000256" key="10">
    <source>
        <dbReference type="RuleBase" id="RU004432"/>
    </source>
</evidence>
<evidence type="ECO:0000256" key="3">
    <source>
        <dbReference type="ARBA" id="ARBA00022741"/>
    </source>
</evidence>
<organism evidence="13 14">
    <name type="scientific">Nonomuraea typhae</name>
    <dbReference type="NCBI Taxonomy" id="2603600"/>
    <lineage>
        <taxon>Bacteria</taxon>
        <taxon>Bacillati</taxon>
        <taxon>Actinomycetota</taxon>
        <taxon>Actinomycetes</taxon>
        <taxon>Streptosporangiales</taxon>
        <taxon>Streptosporangiaceae</taxon>
        <taxon>Nonomuraea</taxon>
    </lineage>
</organism>
<evidence type="ECO:0000256" key="7">
    <source>
        <dbReference type="ARBA" id="ARBA00023186"/>
    </source>
</evidence>
<dbReference type="InterPro" id="IPR036628">
    <property type="entry name" value="Clp_N_dom_sf"/>
</dbReference>
<comment type="subunit">
    <text evidence="8">Homohexamer. The oligomerization is ATP-dependent.</text>
</comment>
<dbReference type="SMART" id="SM01086">
    <property type="entry name" value="ClpB_D2-small"/>
    <property type="match status" value="1"/>
</dbReference>
<feature type="domain" description="Clp R" evidence="12">
    <location>
        <begin position="45"/>
        <end position="186"/>
    </location>
</feature>
<protein>
    <submittedName>
        <fullName evidence="13">ATP-dependent Clp protease ATP-binding subunit</fullName>
    </submittedName>
</protein>
<keyword evidence="13" id="KW-0378">Hydrolase</keyword>
<dbReference type="InterPro" id="IPR004176">
    <property type="entry name" value="Clp_R_N"/>
</dbReference>
<dbReference type="EMBL" id="JBITGY010000011">
    <property type="protein sequence ID" value="MFI6503164.1"/>
    <property type="molecule type" value="Genomic_DNA"/>
</dbReference>
<reference evidence="13 14" key="1">
    <citation type="submission" date="2024-10" db="EMBL/GenBank/DDBJ databases">
        <title>The Natural Products Discovery Center: Release of the First 8490 Sequenced Strains for Exploring Actinobacteria Biosynthetic Diversity.</title>
        <authorList>
            <person name="Kalkreuter E."/>
            <person name="Kautsar S.A."/>
            <person name="Yang D."/>
            <person name="Bader C.D."/>
            <person name="Teijaro C.N."/>
            <person name="Fluegel L."/>
            <person name="Davis C.M."/>
            <person name="Simpson J.R."/>
            <person name="Lauterbach L."/>
            <person name="Steele A.D."/>
            <person name="Gui C."/>
            <person name="Meng S."/>
            <person name="Li G."/>
            <person name="Viehrig K."/>
            <person name="Ye F."/>
            <person name="Su P."/>
            <person name="Kiefer A.F."/>
            <person name="Nichols A."/>
            <person name="Cepeda A.J."/>
            <person name="Yan W."/>
            <person name="Fan B."/>
            <person name="Jiang Y."/>
            <person name="Adhikari A."/>
            <person name="Zheng C.-J."/>
            <person name="Schuster L."/>
            <person name="Cowan T.M."/>
            <person name="Smanski M.J."/>
            <person name="Chevrette M.G."/>
            <person name="De Carvalho L.P.S."/>
            <person name="Shen B."/>
        </authorList>
    </citation>
    <scope>NUCLEOTIDE SEQUENCE [LARGE SCALE GENOMIC DNA]</scope>
    <source>
        <strain evidence="13 14">NPDC050545</strain>
    </source>
</reference>
<sequence length="843" mass="92087">MSDSAPFGAFFGRDPFRGFEELTGRVFGGMDAWPPSRPSVQRVDVGKLLSQSARRLLSTALELAAGRGAPDLDVLDLLDAATRDDPARGILRSAGLDADRLHDRIASLAGGGVPGQPPDTLSPAAKRAILDAQRISRALGSSYIGPEHLVLALAANPDSAAARLLAEQGVSANELQQALVSGDEPGRRAAGRTGQGDTPALDEYGRDLTEEARQGKVDPVVGREDEIEQAIEVLSRRTKNNPVLIGEPGVGKTAIVEGIAQRIVNGSVPDTLKDRRVVALDLTGMVAGSKYRGEFEERIKKVIDEVRAHADETIVFIDEVHTLVGAGSAEGGMDAANILKPALARGELHVIAATTIDEYRKNIEKDAALERRFQPILVPEPTVEQTIEILAGLRDAYEAHHQVRITDDALDAAATLSDRYVADRFLPDKAIDLMDQSAARVRLRARTPAADVRELQERLDGLRREKDQAVAGDDFDRAKDLTREIDKLRPELENARHGHDDVPLVVVADIAEVVSRRTGIPVAQLTEEERDRLMRLEEHLHQRVIGQDEAVIAISEAVRRARAGLSDPNRPIGSFLFLGPTGVGKTELARALAAALFGGEDHMVRIDMSEFQERHTVSRLIGAPPGYVGYEEAGQLTEAVRRRPHGVVLLDEIEKAHPDVMNILLQMLDDGRLTDGQGRTVDFTNTIVIMTSNIGAQLILDSAGDDAALEGRLMDVLRHSLRPELLNRIDETIIFKRLEKTQLRQIVDLLLEKTRQRLRGQDITLEVSEQAKDWLAERGHQPEFGARPLRRTVQRELDNRLSTMVLTGEAGEGGTVRVDVRDGELTLTAETPEAAAEPEESRA</sequence>
<comment type="similarity">
    <text evidence="1 10">Belongs to the ClpA/ClpB family.</text>
</comment>
<evidence type="ECO:0000256" key="11">
    <source>
        <dbReference type="SAM" id="MobiDB-lite"/>
    </source>
</evidence>
<dbReference type="CDD" id="cd19499">
    <property type="entry name" value="RecA-like_ClpB_Hsp104-like"/>
    <property type="match status" value="1"/>
</dbReference>
<dbReference type="Gene3D" id="4.10.860.10">
    <property type="entry name" value="UVR domain"/>
    <property type="match status" value="1"/>
</dbReference>
<keyword evidence="5" id="KW-0346">Stress response</keyword>
<feature type="region of interest" description="Disordered" evidence="11">
    <location>
        <begin position="181"/>
        <end position="206"/>
    </location>
</feature>
<dbReference type="Pfam" id="PF17871">
    <property type="entry name" value="AAA_lid_9"/>
    <property type="match status" value="1"/>
</dbReference>
<dbReference type="PANTHER" id="PTHR11638">
    <property type="entry name" value="ATP-DEPENDENT CLP PROTEASE"/>
    <property type="match status" value="1"/>
</dbReference>
<dbReference type="PANTHER" id="PTHR11638:SF18">
    <property type="entry name" value="HEAT SHOCK PROTEIN 104"/>
    <property type="match status" value="1"/>
</dbReference>
<evidence type="ECO:0000256" key="5">
    <source>
        <dbReference type="ARBA" id="ARBA00023016"/>
    </source>
</evidence>
<evidence type="ECO:0000313" key="14">
    <source>
        <dbReference type="Proteomes" id="UP001612741"/>
    </source>
</evidence>
<keyword evidence="2 9" id="KW-0677">Repeat</keyword>
<dbReference type="PRINTS" id="PR00300">
    <property type="entry name" value="CLPPROTEASEA"/>
</dbReference>
<proteinExistence type="inferred from homology"/>
<evidence type="ECO:0000256" key="4">
    <source>
        <dbReference type="ARBA" id="ARBA00022840"/>
    </source>
</evidence>
<dbReference type="InterPro" id="IPR003593">
    <property type="entry name" value="AAA+_ATPase"/>
</dbReference>
<dbReference type="InterPro" id="IPR050130">
    <property type="entry name" value="ClpA_ClpB"/>
</dbReference>
<gene>
    <name evidence="13" type="ORF">ACIBG2_37680</name>
</gene>
<dbReference type="InterPro" id="IPR027417">
    <property type="entry name" value="P-loop_NTPase"/>
</dbReference>
<dbReference type="Proteomes" id="UP001612741">
    <property type="component" value="Unassembled WGS sequence"/>
</dbReference>
<evidence type="ECO:0000256" key="1">
    <source>
        <dbReference type="ARBA" id="ARBA00008675"/>
    </source>
</evidence>
<name>A0ABW7Z8Z8_9ACTN</name>
<dbReference type="GO" id="GO:0005524">
    <property type="term" value="F:ATP binding"/>
    <property type="evidence" value="ECO:0007669"/>
    <property type="project" value="UniProtKB-KW"/>
</dbReference>
<dbReference type="PROSITE" id="PS00871">
    <property type="entry name" value="CLPAB_2"/>
    <property type="match status" value="1"/>
</dbReference>
<dbReference type="Gene3D" id="1.10.1780.10">
    <property type="entry name" value="Clp, N-terminal domain"/>
    <property type="match status" value="1"/>
</dbReference>
<dbReference type="Pfam" id="PF10431">
    <property type="entry name" value="ClpB_D2-small"/>
    <property type="match status" value="1"/>
</dbReference>
<feature type="region of interest" description="Disordered" evidence="11">
    <location>
        <begin position="823"/>
        <end position="843"/>
    </location>
</feature>
<dbReference type="RefSeq" id="WP_397088956.1">
    <property type="nucleotide sequence ID" value="NZ_JBITGY010000011.1"/>
</dbReference>
<dbReference type="GO" id="GO:0008233">
    <property type="term" value="F:peptidase activity"/>
    <property type="evidence" value="ECO:0007669"/>
    <property type="project" value="UniProtKB-KW"/>
</dbReference>
<dbReference type="PROSITE" id="PS51903">
    <property type="entry name" value="CLP_R"/>
    <property type="match status" value="1"/>
</dbReference>
<dbReference type="SMART" id="SM00382">
    <property type="entry name" value="AAA"/>
    <property type="match status" value="2"/>
</dbReference>
<dbReference type="PROSITE" id="PS00870">
    <property type="entry name" value="CLPAB_1"/>
    <property type="match status" value="1"/>
</dbReference>
<dbReference type="GO" id="GO:0006508">
    <property type="term" value="P:proteolysis"/>
    <property type="evidence" value="ECO:0007669"/>
    <property type="project" value="UniProtKB-KW"/>
</dbReference>
<evidence type="ECO:0000256" key="8">
    <source>
        <dbReference type="ARBA" id="ARBA00026057"/>
    </source>
</evidence>
<dbReference type="InterPro" id="IPR003959">
    <property type="entry name" value="ATPase_AAA_core"/>
</dbReference>
<dbReference type="InterPro" id="IPR019489">
    <property type="entry name" value="Clp_ATPase_C"/>
</dbReference>
<dbReference type="InterPro" id="IPR028299">
    <property type="entry name" value="ClpA/B_CS2"/>
</dbReference>
<evidence type="ECO:0000256" key="2">
    <source>
        <dbReference type="ARBA" id="ARBA00022737"/>
    </source>
</evidence>
<dbReference type="Pfam" id="PF02861">
    <property type="entry name" value="Clp_N"/>
    <property type="match status" value="1"/>
</dbReference>
<keyword evidence="13" id="KW-0645">Protease</keyword>
<feature type="compositionally biased region" description="Low complexity" evidence="11">
    <location>
        <begin position="825"/>
        <end position="835"/>
    </location>
</feature>